<accession>A0ABD4JH04</accession>
<dbReference type="EMBL" id="JADBHS010000004">
    <property type="protein sequence ID" value="MBE2986041.1"/>
    <property type="molecule type" value="Genomic_DNA"/>
</dbReference>
<dbReference type="PANTHER" id="PTHR12526">
    <property type="entry name" value="GLYCOSYLTRANSFERASE"/>
    <property type="match status" value="1"/>
</dbReference>
<dbReference type="Gene3D" id="3.40.50.2000">
    <property type="entry name" value="Glycogen Phosphorylase B"/>
    <property type="match status" value="2"/>
</dbReference>
<dbReference type="Proteomes" id="UP001318760">
    <property type="component" value="Unassembled WGS sequence"/>
</dbReference>
<sequence length="281" mass="32334">MKKILIQYNYILHYRKAFFNELAKYYDVTVLHSGKKSVTKDDLYKEIVVPVRKIGPFYFQGNVISEVKKECYDIHIALFDVRWINTVISIYFKSKNSKFIWWGAWITKSFVANKIRLFFTKKADANVFYTYEAKKDFINLGVLDSNLFVANNTFDVGVRIKSYENTNKNRILFVGSLDKRKQNYVLINAFCNILSKIPNNIILTFVGDGVERSFLHTLVKEKGLDSRVEFAGRINEPEKLQEYYKESIVAVSFGQAGLSVLQSLGFGVPFVTKINAISGGE</sequence>
<proteinExistence type="predicted"/>
<evidence type="ECO:0000259" key="1">
    <source>
        <dbReference type="Pfam" id="PF00534"/>
    </source>
</evidence>
<organism evidence="2 3">
    <name type="scientific">Campylobacter californiensis</name>
    <dbReference type="NCBI Taxonomy" id="1032243"/>
    <lineage>
        <taxon>Bacteria</taxon>
        <taxon>Pseudomonadati</taxon>
        <taxon>Campylobacterota</taxon>
        <taxon>Epsilonproteobacteria</taxon>
        <taxon>Campylobacterales</taxon>
        <taxon>Campylobacteraceae</taxon>
        <taxon>Campylobacter</taxon>
    </lineage>
</organism>
<name>A0ABD4JH04_9BACT</name>
<evidence type="ECO:0000313" key="3">
    <source>
        <dbReference type="Proteomes" id="UP001318760"/>
    </source>
</evidence>
<dbReference type="RefSeq" id="WP_336615857.1">
    <property type="nucleotide sequence ID" value="NZ_JADBHS010000004.1"/>
</dbReference>
<protein>
    <submittedName>
        <fullName evidence="2">Glycosyltransferase family 4 protein</fullName>
    </submittedName>
</protein>
<dbReference type="InterPro" id="IPR001296">
    <property type="entry name" value="Glyco_trans_1"/>
</dbReference>
<reference evidence="2 3" key="1">
    <citation type="submission" date="2020-10" db="EMBL/GenBank/DDBJ databases">
        <title>Campylobacter californiensis sp. nov. isolated from cattle and feral swine in California.</title>
        <authorList>
            <person name="Miller W.G."/>
        </authorList>
    </citation>
    <scope>NUCLEOTIDE SEQUENCE [LARGE SCALE GENOMIC DNA]</scope>
    <source>
        <strain evidence="2 3">RM12919</strain>
    </source>
</reference>
<dbReference type="SUPFAM" id="SSF53756">
    <property type="entry name" value="UDP-Glycosyltransferase/glycogen phosphorylase"/>
    <property type="match status" value="1"/>
</dbReference>
<comment type="caution">
    <text evidence="2">The sequence shown here is derived from an EMBL/GenBank/DDBJ whole genome shotgun (WGS) entry which is preliminary data.</text>
</comment>
<dbReference type="Pfam" id="PF00534">
    <property type="entry name" value="Glycos_transf_1"/>
    <property type="match status" value="1"/>
</dbReference>
<feature type="domain" description="Glycosyl transferase family 1" evidence="1">
    <location>
        <begin position="161"/>
        <end position="272"/>
    </location>
</feature>
<gene>
    <name evidence="2" type="ORF">CCAL12919_02685</name>
</gene>
<evidence type="ECO:0000313" key="2">
    <source>
        <dbReference type="EMBL" id="MBE2986041.1"/>
    </source>
</evidence>
<dbReference type="AlphaFoldDB" id="A0ABD4JH04"/>
<dbReference type="PANTHER" id="PTHR12526:SF638">
    <property type="entry name" value="SPORE COAT PROTEIN SA"/>
    <property type="match status" value="1"/>
</dbReference>
<feature type="non-terminal residue" evidence="2">
    <location>
        <position position="281"/>
    </location>
</feature>